<dbReference type="Proteomes" id="UP001604277">
    <property type="component" value="Unassembled WGS sequence"/>
</dbReference>
<evidence type="ECO:0000256" key="1">
    <source>
        <dbReference type="ARBA" id="ARBA00004271"/>
    </source>
</evidence>
<dbReference type="GO" id="GO:1902025">
    <property type="term" value="P:nitrate import"/>
    <property type="evidence" value="ECO:0007669"/>
    <property type="project" value="UniProtKB-ARBA"/>
</dbReference>
<dbReference type="AlphaFoldDB" id="A0ABD1VMM9"/>
<dbReference type="GO" id="GO:0006995">
    <property type="term" value="P:cellular response to nitrogen starvation"/>
    <property type="evidence" value="ECO:0007669"/>
    <property type="project" value="UniProtKB-ARBA"/>
</dbReference>
<evidence type="ECO:0000256" key="8">
    <source>
        <dbReference type="SAM" id="MobiDB-lite"/>
    </source>
</evidence>
<evidence type="ECO:0000256" key="3">
    <source>
        <dbReference type="ARBA" id="ARBA00022523"/>
    </source>
</evidence>
<dbReference type="GO" id="GO:0048046">
    <property type="term" value="C:apoplast"/>
    <property type="evidence" value="ECO:0007669"/>
    <property type="project" value="UniProtKB-SubCell"/>
</dbReference>
<reference evidence="11" key="1">
    <citation type="submission" date="2024-07" db="EMBL/GenBank/DDBJ databases">
        <title>Two chromosome-level genome assemblies of Korean endemic species Abeliophyllum distichum and Forsythia ovata (Oleaceae).</title>
        <authorList>
            <person name="Jang H."/>
        </authorList>
    </citation>
    <scope>NUCLEOTIDE SEQUENCE [LARGE SCALE GENOMIC DNA]</scope>
</reference>
<dbReference type="EMBL" id="JBFOLJ010000005">
    <property type="protein sequence ID" value="KAL2538058.1"/>
    <property type="molecule type" value="Genomic_DNA"/>
</dbReference>
<comment type="subcellular location">
    <subcellularLocation>
        <location evidence="1">Secreted</location>
        <location evidence="1">Extracellular space</location>
        <location evidence="1">Apoplast</location>
    </subcellularLocation>
</comment>
<protein>
    <submittedName>
        <fullName evidence="10">Precursor of CEP9-like</fullName>
    </submittedName>
</protein>
<evidence type="ECO:0000256" key="7">
    <source>
        <dbReference type="ARBA" id="ARBA00023278"/>
    </source>
</evidence>
<keyword evidence="11" id="KW-1185">Reference proteome</keyword>
<evidence type="ECO:0000313" key="10">
    <source>
        <dbReference type="EMBL" id="KAL2538058.1"/>
    </source>
</evidence>
<name>A0ABD1VMM9_9LAMI</name>
<evidence type="ECO:0000256" key="6">
    <source>
        <dbReference type="ARBA" id="ARBA00022729"/>
    </source>
</evidence>
<dbReference type="PANTHER" id="PTHR33348">
    <property type="entry name" value="PRECURSOR OF CEP5"/>
    <property type="match status" value="1"/>
</dbReference>
<evidence type="ECO:0000313" key="11">
    <source>
        <dbReference type="Proteomes" id="UP001604277"/>
    </source>
</evidence>
<evidence type="ECO:0000256" key="5">
    <source>
        <dbReference type="ARBA" id="ARBA00022702"/>
    </source>
</evidence>
<evidence type="ECO:0000256" key="4">
    <source>
        <dbReference type="ARBA" id="ARBA00022525"/>
    </source>
</evidence>
<dbReference type="InterPro" id="IPR033250">
    <property type="entry name" value="CEP"/>
</dbReference>
<keyword evidence="4" id="KW-0964">Secreted</keyword>
<proteinExistence type="inferred from homology"/>
<feature type="chain" id="PRO_5044890019" evidence="9">
    <location>
        <begin position="28"/>
        <end position="103"/>
    </location>
</feature>
<keyword evidence="7" id="KW-0379">Hydroxylation</keyword>
<feature type="signal peptide" evidence="9">
    <location>
        <begin position="1"/>
        <end position="27"/>
    </location>
</feature>
<sequence length="103" mass="11070">MAKASVICTSILLLSLFLSYGILSTEGRPLMMTEKNTNDSKFMTNDEETTRAMRVISSSAQSDRPIVDELETESEGDDFRPTTPGHSPGVGHGNGPATVEHGV</sequence>
<evidence type="ECO:0000256" key="2">
    <source>
        <dbReference type="ARBA" id="ARBA00008963"/>
    </source>
</evidence>
<keyword evidence="6 9" id="KW-0732">Signal</keyword>
<accession>A0ABD1VMM9</accession>
<keyword evidence="5" id="KW-0372">Hormone</keyword>
<keyword evidence="3" id="KW-0052">Apoplast</keyword>
<dbReference type="PANTHER" id="PTHR33348:SF36">
    <property type="match status" value="1"/>
</dbReference>
<comment type="similarity">
    <text evidence="2">Belongs to the C-terminally encoded plant signaling peptide (CEP) family.</text>
</comment>
<organism evidence="10 11">
    <name type="scientific">Forsythia ovata</name>
    <dbReference type="NCBI Taxonomy" id="205694"/>
    <lineage>
        <taxon>Eukaryota</taxon>
        <taxon>Viridiplantae</taxon>
        <taxon>Streptophyta</taxon>
        <taxon>Embryophyta</taxon>
        <taxon>Tracheophyta</taxon>
        <taxon>Spermatophyta</taxon>
        <taxon>Magnoliopsida</taxon>
        <taxon>eudicotyledons</taxon>
        <taxon>Gunneridae</taxon>
        <taxon>Pentapetalae</taxon>
        <taxon>asterids</taxon>
        <taxon>lamiids</taxon>
        <taxon>Lamiales</taxon>
        <taxon>Oleaceae</taxon>
        <taxon>Forsythieae</taxon>
        <taxon>Forsythia</taxon>
    </lineage>
</organism>
<dbReference type="GO" id="GO:0005179">
    <property type="term" value="F:hormone activity"/>
    <property type="evidence" value="ECO:0007669"/>
    <property type="project" value="UniProtKB-KW"/>
</dbReference>
<gene>
    <name evidence="10" type="ORF">Fot_19449</name>
</gene>
<feature type="region of interest" description="Disordered" evidence="8">
    <location>
        <begin position="56"/>
        <end position="103"/>
    </location>
</feature>
<evidence type="ECO:0000256" key="9">
    <source>
        <dbReference type="SAM" id="SignalP"/>
    </source>
</evidence>
<comment type="caution">
    <text evidence="10">The sequence shown here is derived from an EMBL/GenBank/DDBJ whole genome shotgun (WGS) entry which is preliminary data.</text>
</comment>